<name>A0A6V8PIW0_9ACTN</name>
<comment type="caution">
    <text evidence="1">The sequence shown here is derived from an EMBL/GenBank/DDBJ whole genome shotgun (WGS) entry which is preliminary data.</text>
</comment>
<evidence type="ECO:0000313" key="1">
    <source>
        <dbReference type="EMBL" id="GFP32060.1"/>
    </source>
</evidence>
<sequence>MFLKDLLHIDWSNTDFNDQEA</sequence>
<evidence type="ECO:0000313" key="2">
    <source>
        <dbReference type="Proteomes" id="UP000568877"/>
    </source>
</evidence>
<feature type="non-terminal residue" evidence="1">
    <location>
        <position position="21"/>
    </location>
</feature>
<dbReference type="EMBL" id="BLSA01000027">
    <property type="protein sequence ID" value="GFP32060.1"/>
    <property type="molecule type" value="Genomic_DNA"/>
</dbReference>
<dbReference type="AlphaFoldDB" id="A0A6V8PIW0"/>
<gene>
    <name evidence="1" type="ORF">HKBW3S42_00365</name>
</gene>
<protein>
    <submittedName>
        <fullName evidence="1">Uncharacterized protein</fullName>
    </submittedName>
</protein>
<organism evidence="1 2">
    <name type="scientific">Candidatus Hakubella thermalkaliphila</name>
    <dbReference type="NCBI Taxonomy" id="2754717"/>
    <lineage>
        <taxon>Bacteria</taxon>
        <taxon>Bacillati</taxon>
        <taxon>Actinomycetota</taxon>
        <taxon>Actinomycetota incertae sedis</taxon>
        <taxon>Candidatus Hakubellales</taxon>
        <taxon>Candidatus Hakubellaceae</taxon>
        <taxon>Candidatus Hakubella</taxon>
    </lineage>
</organism>
<proteinExistence type="predicted"/>
<dbReference type="Proteomes" id="UP000568877">
    <property type="component" value="Unassembled WGS sequence"/>
</dbReference>
<accession>A0A6V8PIW0</accession>
<reference evidence="1 2" key="1">
    <citation type="journal article" date="2020" name="Front. Microbiol.">
        <title>Single-cell genomics of novel Actinobacteria with the Wood-Ljungdahl pathway discovered in a serpentinizing system.</title>
        <authorList>
            <person name="Merino N."/>
            <person name="Kawai M."/>
            <person name="Boyd E.S."/>
            <person name="Colman D.R."/>
            <person name="McGlynn S.E."/>
            <person name="Nealson K.H."/>
            <person name="Kurokawa K."/>
            <person name="Hongoh Y."/>
        </authorList>
    </citation>
    <scope>NUCLEOTIDE SEQUENCE [LARGE SCALE GENOMIC DNA]</scope>
    <source>
        <strain evidence="1 2">S42</strain>
    </source>
</reference>